<evidence type="ECO:0000313" key="8">
    <source>
        <dbReference type="Proteomes" id="UP000604825"/>
    </source>
</evidence>
<dbReference type="AlphaFoldDB" id="A0A811QQ98"/>
<dbReference type="Pfam" id="PF01657">
    <property type="entry name" value="Stress-antifung"/>
    <property type="match status" value="1"/>
</dbReference>
<dbReference type="Proteomes" id="UP000604825">
    <property type="component" value="Unassembled WGS sequence"/>
</dbReference>
<dbReference type="InterPro" id="IPR002902">
    <property type="entry name" value="GNK2"/>
</dbReference>
<dbReference type="OrthoDB" id="1909574at2759"/>
<accession>A0A811QQ98</accession>
<dbReference type="GO" id="GO:0005576">
    <property type="term" value="C:extracellular region"/>
    <property type="evidence" value="ECO:0007669"/>
    <property type="project" value="UniProtKB-SubCell"/>
</dbReference>
<gene>
    <name evidence="7" type="ORF">NCGR_LOCUS42507</name>
</gene>
<dbReference type="PANTHER" id="PTHR32411:SF43">
    <property type="entry name" value="CYSTEINE-RICH REPEAT SECRETORY PROTEIN 38"/>
    <property type="match status" value="1"/>
</dbReference>
<proteinExistence type="inferred from homology"/>
<evidence type="ECO:0000256" key="2">
    <source>
        <dbReference type="ARBA" id="ARBA00022525"/>
    </source>
</evidence>
<reference evidence="7" key="1">
    <citation type="submission" date="2020-10" db="EMBL/GenBank/DDBJ databases">
        <authorList>
            <person name="Han B."/>
            <person name="Lu T."/>
            <person name="Zhao Q."/>
            <person name="Huang X."/>
            <person name="Zhao Y."/>
        </authorList>
    </citation>
    <scope>NUCLEOTIDE SEQUENCE</scope>
</reference>
<keyword evidence="8" id="KW-1185">Reference proteome</keyword>
<name>A0A811QQ98_9POAL</name>
<evidence type="ECO:0000256" key="1">
    <source>
        <dbReference type="ARBA" id="ARBA00004613"/>
    </source>
</evidence>
<dbReference type="Gene3D" id="3.30.430.20">
    <property type="entry name" value="Gnk2 domain, C-X8-C-X2-C motif"/>
    <property type="match status" value="1"/>
</dbReference>
<keyword evidence="2" id="KW-0964">Secreted</keyword>
<dbReference type="InterPro" id="IPR050581">
    <property type="entry name" value="CRR_secretory_protein"/>
</dbReference>
<dbReference type="PROSITE" id="PS51473">
    <property type="entry name" value="GNK2"/>
    <property type="match status" value="1"/>
</dbReference>
<dbReference type="EMBL" id="CAJGYO010000011">
    <property type="protein sequence ID" value="CAD6259065.1"/>
    <property type="molecule type" value="Genomic_DNA"/>
</dbReference>
<keyword evidence="4" id="KW-0677">Repeat</keyword>
<dbReference type="InterPro" id="IPR038408">
    <property type="entry name" value="GNK2_sf"/>
</dbReference>
<evidence type="ECO:0000256" key="3">
    <source>
        <dbReference type="ARBA" id="ARBA00022729"/>
    </source>
</evidence>
<feature type="domain" description="Gnk2-homologous" evidence="6">
    <location>
        <begin position="33"/>
        <end position="104"/>
    </location>
</feature>
<evidence type="ECO:0000256" key="4">
    <source>
        <dbReference type="ARBA" id="ARBA00022737"/>
    </source>
</evidence>
<evidence type="ECO:0000256" key="5">
    <source>
        <dbReference type="ARBA" id="ARBA00038515"/>
    </source>
</evidence>
<comment type="caution">
    <text evidence="7">The sequence shown here is derived from an EMBL/GenBank/DDBJ whole genome shotgun (WGS) entry which is preliminary data.</text>
</comment>
<comment type="similarity">
    <text evidence="5">Belongs to the cysteine-rich repeat secretory protein family.</text>
</comment>
<keyword evidence="3" id="KW-0732">Signal</keyword>
<evidence type="ECO:0000259" key="6">
    <source>
        <dbReference type="PROSITE" id="PS51473"/>
    </source>
</evidence>
<organism evidence="7 8">
    <name type="scientific">Miscanthus lutarioriparius</name>
    <dbReference type="NCBI Taxonomy" id="422564"/>
    <lineage>
        <taxon>Eukaryota</taxon>
        <taxon>Viridiplantae</taxon>
        <taxon>Streptophyta</taxon>
        <taxon>Embryophyta</taxon>
        <taxon>Tracheophyta</taxon>
        <taxon>Spermatophyta</taxon>
        <taxon>Magnoliopsida</taxon>
        <taxon>Liliopsida</taxon>
        <taxon>Poales</taxon>
        <taxon>Poaceae</taxon>
        <taxon>PACMAD clade</taxon>
        <taxon>Panicoideae</taxon>
        <taxon>Andropogonodae</taxon>
        <taxon>Andropogoneae</taxon>
        <taxon>Saccharinae</taxon>
        <taxon>Miscanthus</taxon>
    </lineage>
</organism>
<sequence>MTRVCPCKKSTILIYNACQLHHFIESFFGAVDASIVVSLVNSQNATQQEQFKARLGALMGKVMERAAYASPRMLAVSSAAVTPFMNVYGMAQCTRDLVGDDCNR</sequence>
<dbReference type="CDD" id="cd23509">
    <property type="entry name" value="Gnk2-like"/>
    <property type="match status" value="1"/>
</dbReference>
<comment type="subcellular location">
    <subcellularLocation>
        <location evidence="1">Secreted</location>
    </subcellularLocation>
</comment>
<dbReference type="PANTHER" id="PTHR32411">
    <property type="entry name" value="CYSTEINE-RICH REPEAT SECRETORY PROTEIN 38-RELATED"/>
    <property type="match status" value="1"/>
</dbReference>
<protein>
    <recommendedName>
        <fullName evidence="6">Gnk2-homologous domain-containing protein</fullName>
    </recommendedName>
</protein>
<evidence type="ECO:0000313" key="7">
    <source>
        <dbReference type="EMBL" id="CAD6259065.1"/>
    </source>
</evidence>